<accession>A0A540VCM4</accession>
<keyword evidence="3" id="KW-1185">Reference proteome</keyword>
<organism evidence="2 3">
    <name type="scientific">Litorilinea aerophila</name>
    <dbReference type="NCBI Taxonomy" id="1204385"/>
    <lineage>
        <taxon>Bacteria</taxon>
        <taxon>Bacillati</taxon>
        <taxon>Chloroflexota</taxon>
        <taxon>Caldilineae</taxon>
        <taxon>Caldilineales</taxon>
        <taxon>Caldilineaceae</taxon>
        <taxon>Litorilinea</taxon>
    </lineage>
</organism>
<evidence type="ECO:0000313" key="2">
    <source>
        <dbReference type="EMBL" id="TQE94506.1"/>
    </source>
</evidence>
<keyword evidence="1" id="KW-0812">Transmembrane</keyword>
<comment type="caution">
    <text evidence="2">The sequence shown here is derived from an EMBL/GenBank/DDBJ whole genome shotgun (WGS) entry which is preliminary data.</text>
</comment>
<dbReference type="PANTHER" id="PTHR43471">
    <property type="entry name" value="ABC TRANSPORTER PERMEASE"/>
    <property type="match status" value="1"/>
</dbReference>
<dbReference type="Proteomes" id="UP000317371">
    <property type="component" value="Unassembled WGS sequence"/>
</dbReference>
<name>A0A540VCM4_9CHLR</name>
<feature type="transmembrane region" description="Helical" evidence="1">
    <location>
        <begin position="242"/>
        <end position="261"/>
    </location>
</feature>
<dbReference type="PANTHER" id="PTHR43471:SF1">
    <property type="entry name" value="ABC TRANSPORTER PERMEASE PROTEIN NOSY-RELATED"/>
    <property type="match status" value="1"/>
</dbReference>
<gene>
    <name evidence="2" type="ORF">FKZ61_16520</name>
</gene>
<sequence>MNWRAIWAIVRKDLKIVRQSKGVIIPLTVVPLILMVLVPALAASLPWLAQIPGNEQALRMERYIQQMPDNLRVPLLAYNETQRAVVLLVVYYLAPMYLVLPLMVASVVAADSFAGEKERKTLEALLYTPTTDRELFVAKLLAAWIPAVAIAWIGFALYSVVVNWAAWPAMQQIFFPNAMWWVLALWVAPAVAGMGLGFTVMISVQVETFQEAYQLGGVIVIPIIGLIVGQAAGLLYFSPIPVFILGIAFWTIDAGLIWFGGRSFQRSELAQQI</sequence>
<dbReference type="EMBL" id="VIGC01000023">
    <property type="protein sequence ID" value="TQE94506.1"/>
    <property type="molecule type" value="Genomic_DNA"/>
</dbReference>
<dbReference type="AlphaFoldDB" id="A0A540VCM4"/>
<dbReference type="GO" id="GO:0005886">
    <property type="term" value="C:plasma membrane"/>
    <property type="evidence" value="ECO:0007669"/>
    <property type="project" value="UniProtKB-SubCell"/>
</dbReference>
<dbReference type="Pfam" id="PF12679">
    <property type="entry name" value="ABC2_membrane_2"/>
    <property type="match status" value="1"/>
</dbReference>
<dbReference type="RefSeq" id="WP_141611253.1">
    <property type="nucleotide sequence ID" value="NZ_VIGC02000023.1"/>
</dbReference>
<dbReference type="OrthoDB" id="72437at2"/>
<feature type="transmembrane region" description="Helical" evidence="1">
    <location>
        <begin position="141"/>
        <end position="166"/>
    </location>
</feature>
<evidence type="ECO:0000313" key="3">
    <source>
        <dbReference type="Proteomes" id="UP000317371"/>
    </source>
</evidence>
<evidence type="ECO:0000256" key="1">
    <source>
        <dbReference type="SAM" id="Phobius"/>
    </source>
</evidence>
<protein>
    <submittedName>
        <fullName evidence="2">ABC transporter permease subunit</fullName>
    </submittedName>
</protein>
<feature type="transmembrane region" description="Helical" evidence="1">
    <location>
        <begin position="84"/>
        <end position="110"/>
    </location>
</feature>
<reference evidence="2 3" key="1">
    <citation type="submission" date="2019-06" db="EMBL/GenBank/DDBJ databases">
        <title>Genome sequence of Litorilinea aerophila BAA-2444.</title>
        <authorList>
            <person name="Maclea K.S."/>
            <person name="Maurais E.G."/>
            <person name="Iannazzi L.C."/>
        </authorList>
    </citation>
    <scope>NUCLEOTIDE SEQUENCE [LARGE SCALE GENOMIC DNA]</scope>
    <source>
        <strain evidence="2 3">ATCC BAA-2444</strain>
    </source>
</reference>
<feature type="transmembrane region" description="Helical" evidence="1">
    <location>
        <begin position="215"/>
        <end position="236"/>
    </location>
</feature>
<keyword evidence="1" id="KW-1133">Transmembrane helix</keyword>
<dbReference type="InParanoid" id="A0A540VCM4"/>
<proteinExistence type="predicted"/>
<keyword evidence="1" id="KW-0472">Membrane</keyword>
<feature type="transmembrane region" description="Helical" evidence="1">
    <location>
        <begin position="21"/>
        <end position="42"/>
    </location>
</feature>
<feature type="transmembrane region" description="Helical" evidence="1">
    <location>
        <begin position="178"/>
        <end position="203"/>
    </location>
</feature>
<dbReference type="GO" id="GO:0140359">
    <property type="term" value="F:ABC-type transporter activity"/>
    <property type="evidence" value="ECO:0007669"/>
    <property type="project" value="InterPro"/>
</dbReference>